<dbReference type="Proteomes" id="UP000035017">
    <property type="component" value="Unassembled WGS sequence"/>
</dbReference>
<dbReference type="OrthoDB" id="8083007at2"/>
<dbReference type="InterPro" id="IPR045720">
    <property type="entry name" value="DUF6074"/>
</dbReference>
<organism evidence="1 2">
    <name type="scientific">Agrobacterium tumefaciens</name>
    <dbReference type="NCBI Taxonomy" id="358"/>
    <lineage>
        <taxon>Bacteria</taxon>
        <taxon>Pseudomonadati</taxon>
        <taxon>Pseudomonadota</taxon>
        <taxon>Alphaproteobacteria</taxon>
        <taxon>Hyphomicrobiales</taxon>
        <taxon>Rhizobiaceae</taxon>
        <taxon>Rhizobium/Agrobacterium group</taxon>
        <taxon>Agrobacterium</taxon>
        <taxon>Agrobacterium tumefaciens complex</taxon>
    </lineage>
</organism>
<protein>
    <submittedName>
        <fullName evidence="1">Uncharacterized protein</fullName>
    </submittedName>
</protein>
<comment type="caution">
    <text evidence="1">The sequence shown here is derived from an EMBL/GenBank/DDBJ whole genome shotgun (WGS) entry which is preliminary data.</text>
</comment>
<gene>
    <name evidence="1" type="ORF">RU07_04925</name>
</gene>
<dbReference type="Pfam" id="PF19551">
    <property type="entry name" value="DUF6074"/>
    <property type="match status" value="1"/>
</dbReference>
<proteinExistence type="predicted"/>
<accession>A0A0D0JE37</accession>
<reference evidence="1 2" key="1">
    <citation type="submission" date="2014-12" db="EMBL/GenBank/DDBJ databases">
        <title>16Stimator: statistical estimation of ribosomal gene copy numbers from draft genome assemblies.</title>
        <authorList>
            <person name="Perisin M.A."/>
            <person name="Vetter M."/>
            <person name="Gilbert J.A."/>
            <person name="Bergelson J."/>
        </authorList>
    </citation>
    <scope>NUCLEOTIDE SEQUENCE [LARGE SCALE GENOMIC DNA]</scope>
    <source>
        <strain evidence="1 2">MEJ076</strain>
    </source>
</reference>
<dbReference type="EMBL" id="JXQV01000005">
    <property type="protein sequence ID" value="KIQ04220.1"/>
    <property type="molecule type" value="Genomic_DNA"/>
</dbReference>
<evidence type="ECO:0000313" key="2">
    <source>
        <dbReference type="Proteomes" id="UP000035017"/>
    </source>
</evidence>
<sequence length="90" mass="10332">MTKRSEVIAFPAKNRVADIKRCVQALQVTHGEEANRFWRDECRALATRLTNLGYDELAMRHEVMEFQAAVQSQLLWAACQQAEPARRDAN</sequence>
<evidence type="ECO:0000313" key="1">
    <source>
        <dbReference type="EMBL" id="KIQ04220.1"/>
    </source>
</evidence>
<name>A0A0D0JE37_AGRTU</name>
<dbReference type="AlphaFoldDB" id="A0A0D0JE37"/>